<evidence type="ECO:0000313" key="7">
    <source>
        <dbReference type="Proteomes" id="UP000238392"/>
    </source>
</evidence>
<evidence type="ECO:0000256" key="2">
    <source>
        <dbReference type="ARBA" id="ARBA00022670"/>
    </source>
</evidence>
<comment type="similarity">
    <text evidence="1">Belongs to the peptidase C40 family.</text>
</comment>
<accession>A0A2T0WUA3</accession>
<dbReference type="InterPro" id="IPR000064">
    <property type="entry name" value="NLP_P60_dom"/>
</dbReference>
<name>A0A2T0WUA3_9RHOB</name>
<comment type="caution">
    <text evidence="6">The sequence shown here is derived from an EMBL/GenBank/DDBJ whole genome shotgun (WGS) entry which is preliminary data.</text>
</comment>
<dbReference type="GO" id="GO:0008234">
    <property type="term" value="F:cysteine-type peptidase activity"/>
    <property type="evidence" value="ECO:0007669"/>
    <property type="project" value="UniProtKB-KW"/>
</dbReference>
<evidence type="ECO:0000313" key="6">
    <source>
        <dbReference type="EMBL" id="PRY90144.1"/>
    </source>
</evidence>
<evidence type="ECO:0000256" key="1">
    <source>
        <dbReference type="ARBA" id="ARBA00007074"/>
    </source>
</evidence>
<proteinExistence type="inferred from homology"/>
<dbReference type="InterPro" id="IPR038765">
    <property type="entry name" value="Papain-like_cys_pep_sf"/>
</dbReference>
<feature type="domain" description="NlpC/P60" evidence="5">
    <location>
        <begin position="2"/>
        <end position="144"/>
    </location>
</feature>
<dbReference type="EMBL" id="PVTQ01000005">
    <property type="protein sequence ID" value="PRY90144.1"/>
    <property type="molecule type" value="Genomic_DNA"/>
</dbReference>
<dbReference type="PROSITE" id="PS51935">
    <property type="entry name" value="NLPC_P60"/>
    <property type="match status" value="1"/>
</dbReference>
<gene>
    <name evidence="6" type="ORF">CLV74_105124</name>
</gene>
<keyword evidence="4" id="KW-0788">Thiol protease</keyword>
<evidence type="ECO:0000259" key="5">
    <source>
        <dbReference type="PROSITE" id="PS51935"/>
    </source>
</evidence>
<keyword evidence="7" id="KW-1185">Reference proteome</keyword>
<dbReference type="OrthoDB" id="6058745at2"/>
<dbReference type="GO" id="GO:0006508">
    <property type="term" value="P:proteolysis"/>
    <property type="evidence" value="ECO:0007669"/>
    <property type="project" value="UniProtKB-KW"/>
</dbReference>
<protein>
    <submittedName>
        <fullName evidence="6">NlpC/P60 family putative phage cell wall peptidase</fullName>
    </submittedName>
</protein>
<sequence>MMSLSKQAVTEARLWIGTPYQHQTSCCGAGTDCLGLLRGVWRALYGAEPARVPAYTMDWSEPSRQEALLEAATQHLCPKPLGDAAEGDVLAFRMMAGGPAKHVGIQSEIGAEPRFIHAYSGQSVVENTLTASWRRRIVARFSFPEEVR</sequence>
<keyword evidence="3" id="KW-0378">Hydrolase</keyword>
<organism evidence="6 7">
    <name type="scientific">Donghicola tyrosinivorans</name>
    <dbReference type="NCBI Taxonomy" id="1652492"/>
    <lineage>
        <taxon>Bacteria</taxon>
        <taxon>Pseudomonadati</taxon>
        <taxon>Pseudomonadota</taxon>
        <taxon>Alphaproteobacteria</taxon>
        <taxon>Rhodobacterales</taxon>
        <taxon>Roseobacteraceae</taxon>
        <taxon>Donghicola</taxon>
    </lineage>
</organism>
<dbReference type="AlphaFoldDB" id="A0A2T0WUA3"/>
<evidence type="ECO:0000256" key="3">
    <source>
        <dbReference type="ARBA" id="ARBA00022801"/>
    </source>
</evidence>
<evidence type="ECO:0000256" key="4">
    <source>
        <dbReference type="ARBA" id="ARBA00022807"/>
    </source>
</evidence>
<dbReference type="Gene3D" id="3.90.1720.10">
    <property type="entry name" value="endopeptidase domain like (from Nostoc punctiforme)"/>
    <property type="match status" value="1"/>
</dbReference>
<dbReference type="Proteomes" id="UP000238392">
    <property type="component" value="Unassembled WGS sequence"/>
</dbReference>
<keyword evidence="2" id="KW-0645">Protease</keyword>
<dbReference type="NCBIfam" id="TIGR02219">
    <property type="entry name" value="phage_NlpC_fam"/>
    <property type="match status" value="1"/>
</dbReference>
<dbReference type="InterPro" id="IPR011929">
    <property type="entry name" value="Phage_pept_NlpC/P60"/>
</dbReference>
<reference evidence="6 7" key="1">
    <citation type="submission" date="2018-03" db="EMBL/GenBank/DDBJ databases">
        <title>Genomic Encyclopedia of Archaeal and Bacterial Type Strains, Phase II (KMG-II): from individual species to whole genera.</title>
        <authorList>
            <person name="Goeker M."/>
        </authorList>
    </citation>
    <scope>NUCLEOTIDE SEQUENCE [LARGE SCALE GENOMIC DNA]</scope>
    <source>
        <strain evidence="6 7">DSM 100212</strain>
    </source>
</reference>
<dbReference type="SUPFAM" id="SSF54001">
    <property type="entry name" value="Cysteine proteinases"/>
    <property type="match status" value="1"/>
</dbReference>